<dbReference type="GO" id="GO:0008757">
    <property type="term" value="F:S-adenosylmethionine-dependent methyltransferase activity"/>
    <property type="evidence" value="ECO:0007669"/>
    <property type="project" value="InterPro"/>
</dbReference>
<dbReference type="SUPFAM" id="SSF53335">
    <property type="entry name" value="S-adenosyl-L-methionine-dependent methyltransferases"/>
    <property type="match status" value="1"/>
</dbReference>
<dbReference type="Proteomes" id="UP000005087">
    <property type="component" value="Chromosome"/>
</dbReference>
<keyword evidence="2" id="KW-0489">Methyltransferase</keyword>
<dbReference type="EMBL" id="CM001484">
    <property type="protein sequence ID" value="EIE97092.1"/>
    <property type="molecule type" value="Genomic_DNA"/>
</dbReference>
<dbReference type="PANTHER" id="PTHR43861">
    <property type="entry name" value="TRANS-ACONITATE 2-METHYLTRANSFERASE-RELATED"/>
    <property type="match status" value="1"/>
</dbReference>
<evidence type="ECO:0000313" key="2">
    <source>
        <dbReference type="EMBL" id="EIE97092.1"/>
    </source>
</evidence>
<keyword evidence="3" id="KW-1185">Reference proteome</keyword>
<gene>
    <name evidence="2" type="ORF">SacglDRAFT_00128</name>
</gene>
<dbReference type="AlphaFoldDB" id="I1CWL8"/>
<dbReference type="PANTHER" id="PTHR43861:SF6">
    <property type="entry name" value="METHYLTRANSFERASE TYPE 11"/>
    <property type="match status" value="1"/>
</dbReference>
<dbReference type="CDD" id="cd02440">
    <property type="entry name" value="AdoMet_MTases"/>
    <property type="match status" value="1"/>
</dbReference>
<dbReference type="GO" id="GO:0032259">
    <property type="term" value="P:methylation"/>
    <property type="evidence" value="ECO:0007669"/>
    <property type="project" value="UniProtKB-KW"/>
</dbReference>
<protein>
    <submittedName>
        <fullName evidence="2">Methyltransferase family protein</fullName>
    </submittedName>
</protein>
<evidence type="ECO:0000259" key="1">
    <source>
        <dbReference type="Pfam" id="PF08241"/>
    </source>
</evidence>
<dbReference type="InterPro" id="IPR013216">
    <property type="entry name" value="Methyltransf_11"/>
</dbReference>
<dbReference type="Gene3D" id="3.40.50.150">
    <property type="entry name" value="Vaccinia Virus protein VP39"/>
    <property type="match status" value="1"/>
</dbReference>
<accession>I1CWL8</accession>
<evidence type="ECO:0000313" key="3">
    <source>
        <dbReference type="Proteomes" id="UP000005087"/>
    </source>
</evidence>
<proteinExistence type="predicted"/>
<dbReference type="OrthoDB" id="9795634at2"/>
<feature type="domain" description="Methyltransferase type 11" evidence="1">
    <location>
        <begin position="66"/>
        <end position="154"/>
    </location>
</feature>
<reference evidence="2 3" key="1">
    <citation type="submission" date="2011-09" db="EMBL/GenBank/DDBJ databases">
        <authorList>
            <consortium name="US DOE Joint Genome Institute (JGI-PGF)"/>
            <person name="Lucas S."/>
            <person name="Han J."/>
            <person name="Lapidus A."/>
            <person name="Cheng J.-F."/>
            <person name="Goodwin L."/>
            <person name="Pitluck S."/>
            <person name="Peters L."/>
            <person name="Land M.L."/>
            <person name="Hauser L."/>
            <person name="Brambilla E."/>
            <person name="Klenk H.-P."/>
            <person name="Woyke T.J."/>
        </authorList>
    </citation>
    <scope>NUCLEOTIDE SEQUENCE [LARGE SCALE GENOMIC DNA]</scope>
    <source>
        <strain evidence="2 3">K62</strain>
    </source>
</reference>
<dbReference type="RefSeq" id="WP_005460824.1">
    <property type="nucleotide sequence ID" value="NZ_CM001484.1"/>
</dbReference>
<dbReference type="STRING" id="928724.SacglDRAFT_00128"/>
<dbReference type="Pfam" id="PF08241">
    <property type="entry name" value="Methyltransf_11"/>
    <property type="match status" value="1"/>
</dbReference>
<name>I1CWL8_9PSEU</name>
<dbReference type="eggNOG" id="COG2226">
    <property type="taxonomic scope" value="Bacteria"/>
</dbReference>
<dbReference type="HOGENOM" id="CLU_939446_0_0_11"/>
<sequence>MTISSPNPDTVDLDEARQLVERVNGQGGTYHRLDFGDGLVIEGDYDMSKYLAYYHLPERLDGKTVLDVGTASGFFAIEAERRGAKVTAIDIWDETALPAELARTFKLGLNYVQKDLYDLDASFGQFDLVICGSLLLHLPDPVGALRALRSVTKERLIVSSAATADSATTDQPVCHFTGARASESDYWSYWAFSACALERMLLAADFSRIADVEHFDLKSEPGRMEFSTPHVSMSAYV</sequence>
<keyword evidence="2" id="KW-0808">Transferase</keyword>
<organism evidence="2 3">
    <name type="scientific">Saccharomonospora glauca K62</name>
    <dbReference type="NCBI Taxonomy" id="928724"/>
    <lineage>
        <taxon>Bacteria</taxon>
        <taxon>Bacillati</taxon>
        <taxon>Actinomycetota</taxon>
        <taxon>Actinomycetes</taxon>
        <taxon>Pseudonocardiales</taxon>
        <taxon>Pseudonocardiaceae</taxon>
        <taxon>Saccharomonospora</taxon>
    </lineage>
</organism>
<reference evidence="3" key="2">
    <citation type="submission" date="2012-01" db="EMBL/GenBank/DDBJ databases">
        <title>Noncontiguous Finished sequence of chromosome of Saccharomonospora glauca K62.</title>
        <authorList>
            <consortium name="US DOE Joint Genome Institute"/>
            <person name="Lucas S."/>
            <person name="Han J."/>
            <person name="Lapidus A."/>
            <person name="Cheng J.-F."/>
            <person name="Goodwin L."/>
            <person name="Pitluck S."/>
            <person name="Peters L."/>
            <person name="Mikhailova N."/>
            <person name="Held B."/>
            <person name="Detter J.C."/>
            <person name="Han C."/>
            <person name="Tapia R."/>
            <person name="Land M."/>
            <person name="Hauser L."/>
            <person name="Kyrpides N."/>
            <person name="Ivanova N."/>
            <person name="Pagani I."/>
            <person name="Brambilla E.-M."/>
            <person name="Klenk H.-P."/>
            <person name="Woyke T."/>
        </authorList>
    </citation>
    <scope>NUCLEOTIDE SEQUENCE [LARGE SCALE GENOMIC DNA]</scope>
    <source>
        <strain evidence="3">K62</strain>
    </source>
</reference>
<dbReference type="InterPro" id="IPR029063">
    <property type="entry name" value="SAM-dependent_MTases_sf"/>
</dbReference>